<protein>
    <submittedName>
        <fullName evidence="2">Uncharacterized protein</fullName>
    </submittedName>
</protein>
<feature type="region of interest" description="Disordered" evidence="1">
    <location>
        <begin position="9"/>
        <end position="31"/>
    </location>
</feature>
<dbReference type="EMBL" id="JACVVK020000603">
    <property type="protein sequence ID" value="KAK7463258.1"/>
    <property type="molecule type" value="Genomic_DNA"/>
</dbReference>
<keyword evidence="3" id="KW-1185">Reference proteome</keyword>
<dbReference type="AlphaFoldDB" id="A0ABD0J6U5"/>
<accession>A0ABD0J6U5</accession>
<gene>
    <name evidence="2" type="ORF">BaRGS_00038163</name>
</gene>
<comment type="caution">
    <text evidence="2">The sequence shown here is derived from an EMBL/GenBank/DDBJ whole genome shotgun (WGS) entry which is preliminary data.</text>
</comment>
<dbReference type="Proteomes" id="UP001519460">
    <property type="component" value="Unassembled WGS sequence"/>
</dbReference>
<reference evidence="2 3" key="1">
    <citation type="journal article" date="2023" name="Sci. Data">
        <title>Genome assembly of the Korean intertidal mud-creeper Batillaria attramentaria.</title>
        <authorList>
            <person name="Patra A.K."/>
            <person name="Ho P.T."/>
            <person name="Jun S."/>
            <person name="Lee S.J."/>
            <person name="Kim Y."/>
            <person name="Won Y.J."/>
        </authorList>
    </citation>
    <scope>NUCLEOTIDE SEQUENCE [LARGE SCALE GENOMIC DNA]</scope>
    <source>
        <strain evidence="2">Wonlab-2016</strain>
    </source>
</reference>
<evidence type="ECO:0000313" key="3">
    <source>
        <dbReference type="Proteomes" id="UP001519460"/>
    </source>
</evidence>
<proteinExistence type="predicted"/>
<organism evidence="2 3">
    <name type="scientific">Batillaria attramentaria</name>
    <dbReference type="NCBI Taxonomy" id="370345"/>
    <lineage>
        <taxon>Eukaryota</taxon>
        <taxon>Metazoa</taxon>
        <taxon>Spiralia</taxon>
        <taxon>Lophotrochozoa</taxon>
        <taxon>Mollusca</taxon>
        <taxon>Gastropoda</taxon>
        <taxon>Caenogastropoda</taxon>
        <taxon>Sorbeoconcha</taxon>
        <taxon>Cerithioidea</taxon>
        <taxon>Batillariidae</taxon>
        <taxon>Batillaria</taxon>
    </lineage>
</organism>
<evidence type="ECO:0000313" key="2">
    <source>
        <dbReference type="EMBL" id="KAK7463258.1"/>
    </source>
</evidence>
<name>A0ABD0J6U5_9CAEN</name>
<sequence length="87" mass="9865">MEEWLQLRQSARHRTANSPDRSVHNLKRTQTTHAPALNTGLFVFDYFAQLTGHVLEHTVIMSVLMRHIPKGGKELAMPRGLNSCSLD</sequence>
<evidence type="ECO:0000256" key="1">
    <source>
        <dbReference type="SAM" id="MobiDB-lite"/>
    </source>
</evidence>